<dbReference type="GO" id="GO:0005634">
    <property type="term" value="C:nucleus"/>
    <property type="evidence" value="ECO:0007669"/>
    <property type="project" value="UniProtKB-SubCell"/>
</dbReference>
<dbReference type="GO" id="GO:0000077">
    <property type="term" value="P:DNA damage checkpoint signaling"/>
    <property type="evidence" value="ECO:0007669"/>
    <property type="project" value="TreeGrafter"/>
</dbReference>
<dbReference type="InterPro" id="IPR004582">
    <property type="entry name" value="Checkpoint_prot_Rad17_Rad24"/>
</dbReference>
<evidence type="ECO:0000256" key="2">
    <source>
        <dbReference type="ARBA" id="ARBA00006168"/>
    </source>
</evidence>
<dbReference type="GO" id="GO:0005524">
    <property type="term" value="F:ATP binding"/>
    <property type="evidence" value="ECO:0007669"/>
    <property type="project" value="UniProtKB-KW"/>
</dbReference>
<evidence type="ECO:0000256" key="1">
    <source>
        <dbReference type="ARBA" id="ARBA00004123"/>
    </source>
</evidence>
<sequence length="617" mass="66440">MSERTLSSRAAGTTSIVAKSLCEKYSPRSVDHLTVPPKKLEALCAWLDAASPSRTLVLVGPPGCSKSSAVRVLAHERGYDVHEWTPPTPTLWSEHAHLASSFTEVEYSSKVDEFCAFVARATKYTPLSFLVNSADQQQKKKKTVLLIRDIPSSDEAGRARILESLRTLACTSQSPCAVILTEQDDGGGQSNARGGELMNREVRGVMESAGAICVNFNPVTSAAMTKAAMRVCEAERFGIPKSDIDALVQASHGDVRSAMQALEFWCYGKHVTFNASSSKTKSKRKREPKQAPTAEAIARAQVSSRDQGLGLFHALGKMLYNKRDEDRGAIHSPSPLADNLNDVLRRPPMTYDPEDVLSRAALGAETTTAFLFENFPDFMSASSLDMLALGVRYMSDAMTIARNNASIYFGSARLRPRDDLSGGGDSTVDPTMLGELCAGSVATRGVLFSSLFGSSKRSNGFLALRGPTAMKIDRAQAANRQELLSVVAAAHSGDFVMGGTTESAALETLPALRLLSSASVEGATRVPYLPTKWWRVGEDAATFERRCAQLPAASIAPRAVALAAGVAHTVDRGVIGVYAAPPTLDDLDDAEDDIEDDIEEDAIEDDIELDDWEVPDE</sequence>
<dbReference type="GO" id="GO:0003682">
    <property type="term" value="F:chromatin binding"/>
    <property type="evidence" value="ECO:0007669"/>
    <property type="project" value="TreeGrafter"/>
</dbReference>
<dbReference type="Gene3D" id="3.40.50.300">
    <property type="entry name" value="P-loop containing nucleotide triphosphate hydrolases"/>
    <property type="match status" value="1"/>
</dbReference>
<evidence type="ECO:0000256" key="7">
    <source>
        <dbReference type="ARBA" id="ARBA00023306"/>
    </source>
</evidence>
<evidence type="ECO:0008006" key="9">
    <source>
        <dbReference type="Google" id="ProtNLM"/>
    </source>
</evidence>
<dbReference type="Gene3D" id="1.10.8.60">
    <property type="match status" value="1"/>
</dbReference>
<dbReference type="GO" id="GO:0003689">
    <property type="term" value="F:DNA clamp loader activity"/>
    <property type="evidence" value="ECO:0007669"/>
    <property type="project" value="TreeGrafter"/>
</dbReference>
<evidence type="ECO:0000256" key="3">
    <source>
        <dbReference type="ARBA" id="ARBA00022741"/>
    </source>
</evidence>
<dbReference type="Pfam" id="PF03215">
    <property type="entry name" value="Rad17"/>
    <property type="match status" value="1"/>
</dbReference>
<keyword evidence="5" id="KW-0067">ATP-binding</keyword>
<organism evidence="8">
    <name type="scientific">Ostreococcus mediterraneus</name>
    <dbReference type="NCBI Taxonomy" id="1486918"/>
    <lineage>
        <taxon>Eukaryota</taxon>
        <taxon>Viridiplantae</taxon>
        <taxon>Chlorophyta</taxon>
        <taxon>Mamiellophyceae</taxon>
        <taxon>Mamiellales</taxon>
        <taxon>Bathycoccaceae</taxon>
        <taxon>Ostreococcus</taxon>
    </lineage>
</organism>
<name>A0A7R9WBV0_9CHLO</name>
<comment type="similarity">
    <text evidence="2">Belongs to the rad17/RAD24 family.</text>
</comment>
<keyword evidence="3" id="KW-0547">Nucleotide-binding</keyword>
<dbReference type="EMBL" id="HBEE01000150">
    <property type="protein sequence ID" value="CAD8318872.1"/>
    <property type="molecule type" value="Transcribed_RNA"/>
</dbReference>
<dbReference type="PANTHER" id="PTHR12172:SF0">
    <property type="entry name" value="CELL CYCLE CHECKPOINT PROTEIN RAD17"/>
    <property type="match status" value="1"/>
</dbReference>
<reference evidence="8" key="1">
    <citation type="submission" date="2021-01" db="EMBL/GenBank/DDBJ databases">
        <authorList>
            <person name="Corre E."/>
            <person name="Pelletier E."/>
            <person name="Niang G."/>
            <person name="Scheremetjew M."/>
            <person name="Finn R."/>
            <person name="Kale V."/>
            <person name="Holt S."/>
            <person name="Cochrane G."/>
            <person name="Meng A."/>
            <person name="Brown T."/>
            <person name="Cohen L."/>
        </authorList>
    </citation>
    <scope>NUCLEOTIDE SEQUENCE</scope>
    <source>
        <strain evidence="8">Clade-D-RCC2593</strain>
    </source>
</reference>
<evidence type="ECO:0000256" key="5">
    <source>
        <dbReference type="ARBA" id="ARBA00022840"/>
    </source>
</evidence>
<dbReference type="InterPro" id="IPR027417">
    <property type="entry name" value="P-loop_NTPase"/>
</dbReference>
<dbReference type="PANTHER" id="PTHR12172">
    <property type="entry name" value="CELL CYCLE CHECKPOINT PROTEIN RAD17"/>
    <property type="match status" value="1"/>
</dbReference>
<dbReference type="GO" id="GO:0006281">
    <property type="term" value="P:DNA repair"/>
    <property type="evidence" value="ECO:0007669"/>
    <property type="project" value="InterPro"/>
</dbReference>
<keyword evidence="6" id="KW-0539">Nucleus</keyword>
<keyword evidence="4" id="KW-0227">DNA damage</keyword>
<proteinExistence type="inferred from homology"/>
<protein>
    <recommendedName>
        <fullName evidence="9">Cell cycle checkpoint protein RAD17</fullName>
    </recommendedName>
</protein>
<comment type="subcellular location">
    <subcellularLocation>
        <location evidence="1">Nucleus</location>
    </subcellularLocation>
</comment>
<dbReference type="AlphaFoldDB" id="A0A7R9WBV0"/>
<keyword evidence="7" id="KW-0131">Cell cycle</keyword>
<dbReference type="GO" id="GO:0033314">
    <property type="term" value="P:mitotic DNA replication checkpoint signaling"/>
    <property type="evidence" value="ECO:0007669"/>
    <property type="project" value="TreeGrafter"/>
</dbReference>
<gene>
    <name evidence="8" type="ORF">OMED0937_LOCUS105</name>
</gene>
<evidence type="ECO:0000256" key="6">
    <source>
        <dbReference type="ARBA" id="ARBA00023242"/>
    </source>
</evidence>
<dbReference type="SUPFAM" id="SSF52540">
    <property type="entry name" value="P-loop containing nucleoside triphosphate hydrolases"/>
    <property type="match status" value="1"/>
</dbReference>
<accession>A0A7R9WBV0</accession>
<evidence type="ECO:0000256" key="4">
    <source>
        <dbReference type="ARBA" id="ARBA00022763"/>
    </source>
</evidence>
<evidence type="ECO:0000313" key="8">
    <source>
        <dbReference type="EMBL" id="CAD8318872.1"/>
    </source>
</evidence>